<comment type="similarity">
    <text evidence="2">Belongs to the uracil-DNA glycosylase (UDG) superfamily. Type 4 (UDGa) family.</text>
</comment>
<dbReference type="InterPro" id="IPR036895">
    <property type="entry name" value="Uracil-DNA_glycosylase-like_sf"/>
</dbReference>
<dbReference type="SMART" id="SM00987">
    <property type="entry name" value="UreE_C"/>
    <property type="match status" value="1"/>
</dbReference>
<dbReference type="EC" id="3.2.2.27" evidence="3"/>
<evidence type="ECO:0000259" key="12">
    <source>
        <dbReference type="SMART" id="SM00986"/>
    </source>
</evidence>
<dbReference type="InterPro" id="IPR051536">
    <property type="entry name" value="UDG_Type-4/5"/>
</dbReference>
<evidence type="ECO:0000256" key="5">
    <source>
        <dbReference type="ARBA" id="ARBA00022485"/>
    </source>
</evidence>
<comment type="catalytic activity">
    <reaction evidence="1">
        <text>Hydrolyzes single-stranded DNA or mismatched double-stranded DNA and polynucleotides, releasing free uracil.</text>
        <dbReference type="EC" id="3.2.2.27"/>
    </reaction>
</comment>
<dbReference type="GO" id="GO:0046872">
    <property type="term" value="F:metal ion binding"/>
    <property type="evidence" value="ECO:0007669"/>
    <property type="project" value="UniProtKB-KW"/>
</dbReference>
<evidence type="ECO:0000256" key="11">
    <source>
        <dbReference type="ARBA" id="ARBA00023204"/>
    </source>
</evidence>
<dbReference type="GO" id="GO:0004844">
    <property type="term" value="F:uracil DNA N-glycosylase activity"/>
    <property type="evidence" value="ECO:0007669"/>
    <property type="project" value="UniProtKB-EC"/>
</dbReference>
<keyword evidence="11" id="KW-0234">DNA repair</keyword>
<dbReference type="Proteomes" id="UP000245368">
    <property type="component" value="Chromosome"/>
</dbReference>
<accession>A0A2Z3JP43</accession>
<evidence type="ECO:0000256" key="2">
    <source>
        <dbReference type="ARBA" id="ARBA00006521"/>
    </source>
</evidence>
<dbReference type="SUPFAM" id="SSF52141">
    <property type="entry name" value="Uracil-DNA glycosylase-like"/>
    <property type="match status" value="1"/>
</dbReference>
<keyword evidence="7" id="KW-0227">DNA damage</keyword>
<keyword evidence="8" id="KW-0378">Hydrolase</keyword>
<dbReference type="Gene3D" id="3.40.470.10">
    <property type="entry name" value="Uracil-DNA glycosylase-like domain"/>
    <property type="match status" value="1"/>
</dbReference>
<evidence type="ECO:0000256" key="9">
    <source>
        <dbReference type="ARBA" id="ARBA00023004"/>
    </source>
</evidence>
<evidence type="ECO:0000256" key="6">
    <source>
        <dbReference type="ARBA" id="ARBA00022723"/>
    </source>
</evidence>
<evidence type="ECO:0000256" key="4">
    <source>
        <dbReference type="ARBA" id="ARBA00019403"/>
    </source>
</evidence>
<dbReference type="AlphaFoldDB" id="A0A2Z3JP43"/>
<sequence>MRPPLPGADSAALAALAAQNKACRACDLRPGCSQVVVSDGNPEARLVIIGEGPGGDEDRLGRPFVGRGGQLLDKILGAVGLGRDEVYITNIVKCRPPANRTPLPGETEICTSLWLEPQLALLRPQVILTLGNTPTQYMLQTRQGITRLRGVWHNYVQRDQLYQAYLMPMFHPAYLLRNDTRAPGGPKSLTWKDIQEVRAVLDGKVPVGLGGERPLPGQAELF</sequence>
<keyword evidence="14" id="KW-1185">Reference proteome</keyword>
<evidence type="ECO:0000256" key="10">
    <source>
        <dbReference type="ARBA" id="ARBA00023014"/>
    </source>
</evidence>
<keyword evidence="9" id="KW-0408">Iron</keyword>
<dbReference type="PANTHER" id="PTHR33693:SF1">
    <property type="entry name" value="TYPE-4 URACIL-DNA GLYCOSYLASE"/>
    <property type="match status" value="1"/>
</dbReference>
<dbReference type="InterPro" id="IPR005273">
    <property type="entry name" value="Ura-DNA_glyco_family4"/>
</dbReference>
<evidence type="ECO:0000256" key="1">
    <source>
        <dbReference type="ARBA" id="ARBA00001400"/>
    </source>
</evidence>
<keyword evidence="5" id="KW-0004">4Fe-4S</keyword>
<dbReference type="KEGG" id="dez:DKM44_08645"/>
<dbReference type="CDD" id="cd10030">
    <property type="entry name" value="UDG-F4_TTUDGA_SPO1dp_like"/>
    <property type="match status" value="1"/>
</dbReference>
<evidence type="ECO:0000313" key="13">
    <source>
        <dbReference type="EMBL" id="AWN23288.1"/>
    </source>
</evidence>
<dbReference type="PANTHER" id="PTHR33693">
    <property type="entry name" value="TYPE-5 URACIL-DNA GLYCOSYLASE"/>
    <property type="match status" value="1"/>
</dbReference>
<dbReference type="EMBL" id="CP029494">
    <property type="protein sequence ID" value="AWN23288.1"/>
    <property type="molecule type" value="Genomic_DNA"/>
</dbReference>
<dbReference type="GO" id="GO:0006281">
    <property type="term" value="P:DNA repair"/>
    <property type="evidence" value="ECO:0007669"/>
    <property type="project" value="UniProtKB-KW"/>
</dbReference>
<reference evidence="13 14" key="1">
    <citation type="submission" date="2018-05" db="EMBL/GenBank/DDBJ databases">
        <title>Complete Genome Sequence of Deinococcus sp. strain 17bor-2.</title>
        <authorList>
            <person name="Srinivasan S."/>
        </authorList>
    </citation>
    <scope>NUCLEOTIDE SEQUENCE [LARGE SCALE GENOMIC DNA]</scope>
    <source>
        <strain evidence="13 14">17bor-2</strain>
    </source>
</reference>
<evidence type="ECO:0000256" key="7">
    <source>
        <dbReference type="ARBA" id="ARBA00022763"/>
    </source>
</evidence>
<dbReference type="OrthoDB" id="5290748at2"/>
<feature type="domain" description="Uracil-DNA glycosylase-like" evidence="12">
    <location>
        <begin position="37"/>
        <end position="195"/>
    </location>
</feature>
<evidence type="ECO:0000256" key="8">
    <source>
        <dbReference type="ARBA" id="ARBA00022801"/>
    </source>
</evidence>
<proteinExistence type="inferred from homology"/>
<dbReference type="GO" id="GO:0051539">
    <property type="term" value="F:4 iron, 4 sulfur cluster binding"/>
    <property type="evidence" value="ECO:0007669"/>
    <property type="project" value="UniProtKB-KW"/>
</dbReference>
<name>A0A2Z3JP43_9DEIO</name>
<dbReference type="Pfam" id="PF03167">
    <property type="entry name" value="UDG"/>
    <property type="match status" value="1"/>
</dbReference>
<dbReference type="NCBIfam" id="TIGR00758">
    <property type="entry name" value="UDG_fam4"/>
    <property type="match status" value="1"/>
</dbReference>
<keyword evidence="6" id="KW-0479">Metal-binding</keyword>
<protein>
    <recommendedName>
        <fullName evidence="4">Type-4 uracil-DNA glycosylase</fullName>
        <ecNumber evidence="3">3.2.2.27</ecNumber>
    </recommendedName>
</protein>
<keyword evidence="10" id="KW-0411">Iron-sulfur</keyword>
<evidence type="ECO:0000313" key="14">
    <source>
        <dbReference type="Proteomes" id="UP000245368"/>
    </source>
</evidence>
<gene>
    <name evidence="13" type="ORF">DKM44_08645</name>
</gene>
<dbReference type="InterPro" id="IPR005122">
    <property type="entry name" value="Uracil-DNA_glycosylase-like"/>
</dbReference>
<dbReference type="RefSeq" id="WP_109826997.1">
    <property type="nucleotide sequence ID" value="NZ_CP029494.1"/>
</dbReference>
<evidence type="ECO:0000256" key="3">
    <source>
        <dbReference type="ARBA" id="ARBA00012030"/>
    </source>
</evidence>
<dbReference type="SMART" id="SM00986">
    <property type="entry name" value="UDG"/>
    <property type="match status" value="1"/>
</dbReference>
<organism evidence="13 14">
    <name type="scientific">Deinococcus irradiatisoli</name>
    <dbReference type="NCBI Taxonomy" id="2202254"/>
    <lineage>
        <taxon>Bacteria</taxon>
        <taxon>Thermotogati</taxon>
        <taxon>Deinococcota</taxon>
        <taxon>Deinococci</taxon>
        <taxon>Deinococcales</taxon>
        <taxon>Deinococcaceae</taxon>
        <taxon>Deinococcus</taxon>
    </lineage>
</organism>